<evidence type="ECO:0000256" key="1">
    <source>
        <dbReference type="ARBA" id="ARBA00009792"/>
    </source>
</evidence>
<dbReference type="InterPro" id="IPR015341">
    <property type="entry name" value="Glyco_hydro_38_cen"/>
</dbReference>
<dbReference type="GO" id="GO:0004559">
    <property type="term" value="F:alpha-mannosidase activity"/>
    <property type="evidence" value="ECO:0007669"/>
    <property type="project" value="InterPro"/>
</dbReference>
<dbReference type="InterPro" id="IPR027291">
    <property type="entry name" value="Glyco_hydro_38_N_sf"/>
</dbReference>
<dbReference type="GO" id="GO:0009313">
    <property type="term" value="P:oligosaccharide catabolic process"/>
    <property type="evidence" value="ECO:0007669"/>
    <property type="project" value="TreeGrafter"/>
</dbReference>
<gene>
    <name evidence="6" type="ORF">PAT3040_05814</name>
</gene>
<dbReference type="Gene3D" id="1.20.1270.50">
    <property type="entry name" value="Glycoside hydrolase family 38, central domain"/>
    <property type="match status" value="1"/>
</dbReference>
<evidence type="ECO:0000259" key="5">
    <source>
        <dbReference type="SMART" id="SM00872"/>
    </source>
</evidence>
<dbReference type="Gene3D" id="2.70.98.30">
    <property type="entry name" value="Golgi alpha-mannosidase II, domain 4"/>
    <property type="match status" value="1"/>
</dbReference>
<dbReference type="Pfam" id="PF01074">
    <property type="entry name" value="Glyco_hydro_38N"/>
    <property type="match status" value="1"/>
</dbReference>
<feature type="domain" description="Glycoside hydrolase family 38 central" evidence="5">
    <location>
        <begin position="264"/>
        <end position="337"/>
    </location>
</feature>
<dbReference type="GO" id="GO:0030246">
    <property type="term" value="F:carbohydrate binding"/>
    <property type="evidence" value="ECO:0007669"/>
    <property type="project" value="InterPro"/>
</dbReference>
<sequence length="858" mass="97331">MMNELIDVMEDTPDFQTFHLDGQTVVLEDFMEIEPGKRERLGRLIQEGRIVIGPWYVMPDEFLVSGESIIRNLLKGRQICREWGVEPWKYGYICDTFGHIAQLPQIFKGFGIPYSILGRGLNEHSVPSHFRWASPDGSECIAYKLFDDNSYGAFLVVLLRADARKSNEDETKTAIREHVERELSRSPYGIGLLMDSQDHARIRPDTGIYLDIIQELFPEADVKHVNLEEMGQQLEAYRDVMPVRSGELYEPGKNPGSNYVIPHTLSSRYPLKQANDICQALLEKWVEPLVAIATLRGFHTSQSYVDMAYQYLLLNHPHDSICGCSIDAVHEDMKYRYNQSKEISLQVVGSILDKELERFGNTDGGSGGNLVLLLRNPLVFPQRLVVTVDIDFEPQYPCQFQEPFGYEQKNSFLIFDHQGHEIPYGLVKIRRNYKTFVQNKIEKVVDRHTVSLMVDLPAMGTAEYKVVPSSQPSRYLERMSRNRGEAENEYLKLTVQDNGTIRITDKRTGRVYDNLCSYLDDGEIGDGWFHVCPVEDRMIDSHGFECAIETIENGPSRTVFQVSQTVRLPRELIQNNQSLQRSNDVVPVLIRTRIGLSQGAAYVDVETTVDNQARDHRFRLVIPTGVTESSYFVNQAFAFVRRPTGFRLETQNWKESDAAEKQTGGIVGKRRDDGTGLAFISPFGLHECAAPDNEQGEVHVTLFRSFQKTYLTNGEEGGQLIGQLSFKYALAPLTADVSDADLARLQDCLQAGVRHATVKIDAAYNLSAPASHFELSSSDIQLSIMKRPENGRHNELIVRCVNLSDKPETAWLRSFMTIGEVMKATLHEEALEPVSHERDGFLIKLAAWQIQTYRLTLA</sequence>
<dbReference type="InterPro" id="IPR011013">
    <property type="entry name" value="Gal_mutarotase_sf_dom"/>
</dbReference>
<dbReference type="InterPro" id="IPR011682">
    <property type="entry name" value="Glyco_hydro_38_C"/>
</dbReference>
<dbReference type="Pfam" id="PF07748">
    <property type="entry name" value="Glyco_hydro_38C"/>
    <property type="match status" value="1"/>
</dbReference>
<dbReference type="Gene3D" id="2.60.40.2210">
    <property type="match status" value="1"/>
</dbReference>
<keyword evidence="3" id="KW-0378">Hydrolase</keyword>
<dbReference type="InterPro" id="IPR037094">
    <property type="entry name" value="Glyco_hydro_38_cen_sf"/>
</dbReference>
<evidence type="ECO:0000256" key="3">
    <source>
        <dbReference type="ARBA" id="ARBA00022801"/>
    </source>
</evidence>
<dbReference type="InterPro" id="IPR000602">
    <property type="entry name" value="Glyco_hydro_38_N"/>
</dbReference>
<dbReference type="EMBL" id="BDQX01000381">
    <property type="protein sequence ID" value="GBG11035.1"/>
    <property type="molecule type" value="Genomic_DNA"/>
</dbReference>
<name>A0A2R5EY41_9BACL</name>
<dbReference type="GO" id="GO:0046872">
    <property type="term" value="F:metal ion binding"/>
    <property type="evidence" value="ECO:0007669"/>
    <property type="project" value="UniProtKB-KW"/>
</dbReference>
<dbReference type="InterPro" id="IPR028995">
    <property type="entry name" value="Glyco_hydro_57/38_cen_sf"/>
</dbReference>
<dbReference type="SUPFAM" id="SSF74650">
    <property type="entry name" value="Galactose mutarotase-like"/>
    <property type="match status" value="1"/>
</dbReference>
<dbReference type="PANTHER" id="PTHR46017:SF2">
    <property type="entry name" value="MANNOSYLGLYCERATE HYDROLASE"/>
    <property type="match status" value="1"/>
</dbReference>
<dbReference type="InterPro" id="IPR041147">
    <property type="entry name" value="GH38_C"/>
</dbReference>
<evidence type="ECO:0000313" key="6">
    <source>
        <dbReference type="EMBL" id="GBG11035.1"/>
    </source>
</evidence>
<evidence type="ECO:0000256" key="2">
    <source>
        <dbReference type="ARBA" id="ARBA00022723"/>
    </source>
</evidence>
<dbReference type="InterPro" id="IPR011330">
    <property type="entry name" value="Glyco_hydro/deAcase_b/a-brl"/>
</dbReference>
<dbReference type="Pfam" id="PF17677">
    <property type="entry name" value="Glyco_hydro38C2"/>
    <property type="match status" value="1"/>
</dbReference>
<comment type="caution">
    <text evidence="6">The sequence shown here is derived from an EMBL/GenBank/DDBJ whole genome shotgun (WGS) entry which is preliminary data.</text>
</comment>
<keyword evidence="4" id="KW-0326">Glycosidase</keyword>
<reference evidence="6 7" key="1">
    <citation type="submission" date="2017-08" db="EMBL/GenBank/DDBJ databases">
        <title>Substantial Increase in Enzyme Production by Combined Drug-Resistance Mutations in Paenibacillus agaridevorans.</title>
        <authorList>
            <person name="Tanaka Y."/>
            <person name="Funane K."/>
            <person name="Hosaka T."/>
            <person name="Shiwa Y."/>
            <person name="Fujita N."/>
            <person name="Miyazaki T."/>
            <person name="Yoshikawa H."/>
            <person name="Murakami K."/>
            <person name="Kasahara K."/>
            <person name="Inaoka T."/>
            <person name="Hiraga Y."/>
            <person name="Ochi K."/>
        </authorList>
    </citation>
    <scope>NUCLEOTIDE SEQUENCE [LARGE SCALE GENOMIC DNA]</scope>
    <source>
        <strain evidence="6 7">T-3040</strain>
    </source>
</reference>
<dbReference type="PANTHER" id="PTHR46017">
    <property type="entry name" value="ALPHA-MANNOSIDASE 2C1"/>
    <property type="match status" value="1"/>
</dbReference>
<dbReference type="Proteomes" id="UP000245202">
    <property type="component" value="Unassembled WGS sequence"/>
</dbReference>
<keyword evidence="7" id="KW-1185">Reference proteome</keyword>
<evidence type="ECO:0000256" key="4">
    <source>
        <dbReference type="ARBA" id="ARBA00023295"/>
    </source>
</evidence>
<dbReference type="AlphaFoldDB" id="A0A2R5EY41"/>
<protein>
    <recommendedName>
        <fullName evidence="5">Glycoside hydrolase family 38 central domain-containing protein</fullName>
    </recommendedName>
</protein>
<organism evidence="6 7">
    <name type="scientific">Paenibacillus agaridevorans</name>
    <dbReference type="NCBI Taxonomy" id="171404"/>
    <lineage>
        <taxon>Bacteria</taxon>
        <taxon>Bacillati</taxon>
        <taxon>Bacillota</taxon>
        <taxon>Bacilli</taxon>
        <taxon>Bacillales</taxon>
        <taxon>Paenibacillaceae</taxon>
        <taxon>Paenibacillus</taxon>
    </lineage>
</organism>
<proteinExistence type="inferred from homology"/>
<dbReference type="SUPFAM" id="SSF88688">
    <property type="entry name" value="Families 57/38 glycoside transferase middle domain"/>
    <property type="match status" value="1"/>
</dbReference>
<dbReference type="SMART" id="SM00872">
    <property type="entry name" value="Alpha-mann_mid"/>
    <property type="match status" value="1"/>
</dbReference>
<evidence type="ECO:0000313" key="7">
    <source>
        <dbReference type="Proteomes" id="UP000245202"/>
    </source>
</evidence>
<dbReference type="Gene3D" id="3.20.110.10">
    <property type="entry name" value="Glycoside hydrolase 38, N terminal domain"/>
    <property type="match status" value="1"/>
</dbReference>
<comment type="similarity">
    <text evidence="1">Belongs to the glycosyl hydrolase 38 family.</text>
</comment>
<dbReference type="GO" id="GO:0006013">
    <property type="term" value="P:mannose metabolic process"/>
    <property type="evidence" value="ECO:0007669"/>
    <property type="project" value="InterPro"/>
</dbReference>
<dbReference type="SUPFAM" id="SSF88713">
    <property type="entry name" value="Glycoside hydrolase/deacetylase"/>
    <property type="match status" value="1"/>
</dbReference>
<accession>A0A2R5EY41</accession>
<keyword evidence="2" id="KW-0479">Metal-binding</keyword>
<dbReference type="Pfam" id="PF09261">
    <property type="entry name" value="Alpha-mann_mid"/>
    <property type="match status" value="1"/>
</dbReference>